<keyword evidence="3" id="KW-1185">Reference proteome</keyword>
<evidence type="ECO:0000313" key="3">
    <source>
        <dbReference type="Proteomes" id="UP000295075"/>
    </source>
</evidence>
<dbReference type="RefSeq" id="WP_132407931.1">
    <property type="nucleotide sequence ID" value="NZ_SMKA01000070.1"/>
</dbReference>
<keyword evidence="1" id="KW-1133">Transmembrane helix</keyword>
<proteinExistence type="predicted"/>
<keyword evidence="1" id="KW-0812">Transmembrane</keyword>
<name>A0A4R4Q1B2_9ACTN</name>
<feature type="transmembrane region" description="Helical" evidence="1">
    <location>
        <begin position="41"/>
        <end position="64"/>
    </location>
</feature>
<accession>A0A4R4Q1B2</accession>
<sequence length="231" mass="24963">MTHDLTDKFAVLTDDRPEPLDPAALVRTGITRRRRRRRTGAALVGTAAVTAIALTATPIAGALLTTDAPVSAPASSQRLPDPWMDKPVPGAKGMYYLYQGKIGNRPWGVAAVEGGCVVMIPTPSWSSTKEPRPIYSLESAFVDKKRPCGKDRGLDDFAGAVGILGKTKADKDTTSVFAGVTSADTRKVRIRVGKWNFTVDTIATPASNSKRFFVLTLPRQFTADWSFTPVR</sequence>
<keyword evidence="1" id="KW-0472">Membrane</keyword>
<evidence type="ECO:0000256" key="1">
    <source>
        <dbReference type="SAM" id="Phobius"/>
    </source>
</evidence>
<comment type="caution">
    <text evidence="2">The sequence shown here is derived from an EMBL/GenBank/DDBJ whole genome shotgun (WGS) entry which is preliminary data.</text>
</comment>
<reference evidence="2 3" key="1">
    <citation type="submission" date="2019-03" db="EMBL/GenBank/DDBJ databases">
        <title>Draft genome sequences of novel Actinobacteria.</title>
        <authorList>
            <person name="Sahin N."/>
            <person name="Ay H."/>
            <person name="Saygin H."/>
        </authorList>
    </citation>
    <scope>NUCLEOTIDE SEQUENCE [LARGE SCALE GENOMIC DNA]</scope>
    <source>
        <strain evidence="2 3">JCM 30547</strain>
    </source>
</reference>
<organism evidence="2 3">
    <name type="scientific">Kribbella albertanoniae</name>
    <dbReference type="NCBI Taxonomy" id="1266829"/>
    <lineage>
        <taxon>Bacteria</taxon>
        <taxon>Bacillati</taxon>
        <taxon>Actinomycetota</taxon>
        <taxon>Actinomycetes</taxon>
        <taxon>Propionibacteriales</taxon>
        <taxon>Kribbellaceae</taxon>
        <taxon>Kribbella</taxon>
    </lineage>
</organism>
<dbReference type="Proteomes" id="UP000295075">
    <property type="component" value="Unassembled WGS sequence"/>
</dbReference>
<dbReference type="EMBL" id="SMKA01000070">
    <property type="protein sequence ID" value="TDC28766.1"/>
    <property type="molecule type" value="Genomic_DNA"/>
</dbReference>
<gene>
    <name evidence="2" type="ORF">E1261_17480</name>
</gene>
<dbReference type="AlphaFoldDB" id="A0A4R4Q1B2"/>
<evidence type="ECO:0000313" key="2">
    <source>
        <dbReference type="EMBL" id="TDC28766.1"/>
    </source>
</evidence>
<protein>
    <submittedName>
        <fullName evidence="2">Uncharacterized protein</fullName>
    </submittedName>
</protein>